<evidence type="ECO:0000313" key="1">
    <source>
        <dbReference type="EMBL" id="KTE90826.1"/>
    </source>
</evidence>
<dbReference type="EMBL" id="LOCK01000032">
    <property type="protein sequence ID" value="KTE90826.1"/>
    <property type="molecule type" value="Genomic_DNA"/>
</dbReference>
<reference evidence="1 2" key="1">
    <citation type="submission" date="2015-12" db="EMBL/GenBank/DDBJ databases">
        <title>Draft Genome Sequence of Desulfitobacterium hafniense Strain DH, a Sulfate-reducing Bacterium Isolated from Paddy Soils.</title>
        <authorList>
            <person name="Bao P."/>
            <person name="Zhang X."/>
            <person name="Li G."/>
        </authorList>
    </citation>
    <scope>NUCLEOTIDE SEQUENCE [LARGE SCALE GENOMIC DNA]</scope>
    <source>
        <strain evidence="1 2">DH</strain>
    </source>
</reference>
<organism evidence="1 2">
    <name type="scientific">Desulfitobacterium hafniense</name>
    <name type="common">Desulfitobacterium frappieri</name>
    <dbReference type="NCBI Taxonomy" id="49338"/>
    <lineage>
        <taxon>Bacteria</taxon>
        <taxon>Bacillati</taxon>
        <taxon>Bacillota</taxon>
        <taxon>Clostridia</taxon>
        <taxon>Eubacteriales</taxon>
        <taxon>Desulfitobacteriaceae</taxon>
        <taxon>Desulfitobacterium</taxon>
    </lineage>
</organism>
<gene>
    <name evidence="1" type="ORF">AT727_23505</name>
</gene>
<evidence type="ECO:0000313" key="2">
    <source>
        <dbReference type="Proteomes" id="UP000054623"/>
    </source>
</evidence>
<protein>
    <submittedName>
        <fullName evidence="1">Uncharacterized protein</fullName>
    </submittedName>
</protein>
<comment type="caution">
    <text evidence="1">The sequence shown here is derived from an EMBL/GenBank/DDBJ whole genome shotgun (WGS) entry which is preliminary data.</text>
</comment>
<dbReference type="AlphaFoldDB" id="A0A0W1JG08"/>
<accession>A0A0W1JG08</accession>
<proteinExistence type="predicted"/>
<name>A0A0W1JG08_DESHA</name>
<dbReference type="Proteomes" id="UP000054623">
    <property type="component" value="Unassembled WGS sequence"/>
</dbReference>
<sequence length="59" mass="6979">MQKSFLPPLFYNILNFLYIKLAMQFPCHPFPPLISSAQPFIAADRKPAFKKIVIFFYRL</sequence>